<keyword evidence="5" id="KW-1185">Reference proteome</keyword>
<feature type="domain" description="YfjL-like C-terminal" evidence="2">
    <location>
        <begin position="115"/>
        <end position="235"/>
    </location>
</feature>
<proteinExistence type="predicted"/>
<feature type="domain" description="YfjL-like N-terminal" evidence="3">
    <location>
        <begin position="4"/>
        <end position="98"/>
    </location>
</feature>
<dbReference type="RefSeq" id="WP_146936515.1">
    <property type="nucleotide sequence ID" value="NZ_BJXW01000011.1"/>
</dbReference>
<dbReference type="Pfam" id="PF24911">
    <property type="entry name" value="YfjL_C"/>
    <property type="match status" value="1"/>
</dbReference>
<protein>
    <submittedName>
        <fullName evidence="4">Uncharacterized protein</fullName>
    </submittedName>
</protein>
<dbReference type="InterPro" id="IPR056905">
    <property type="entry name" value="YfjL_C"/>
</dbReference>
<evidence type="ECO:0000259" key="3">
    <source>
        <dbReference type="Pfam" id="PF25425"/>
    </source>
</evidence>
<dbReference type="AlphaFoldDB" id="A0A511UYK5"/>
<evidence type="ECO:0000256" key="1">
    <source>
        <dbReference type="SAM" id="Phobius"/>
    </source>
</evidence>
<dbReference type="Proteomes" id="UP000321491">
    <property type="component" value="Unassembled WGS sequence"/>
</dbReference>
<keyword evidence="1" id="KW-1133">Transmembrane helix</keyword>
<gene>
    <name evidence="4" type="ORF">CQU01_10890</name>
</gene>
<sequence length="239" mass="27535">MMTKKKLIYSFFIVVLTGGILLLYNAFNGNPISKFLAKKELKTYLAETYPDEEFYIEDGFYNFKFGSYDFNVVLIGEEDAEYEVTLTGFIKPEIWYDDIYDSRLDEPLIEKLSREASEEVLELLEKEVDHIVALDVEIEVSQGTYPKDTSWNKSLTLEKPLNFFIVLDSTTKTKEDTLQSAIAIQTLLNEARYDYERVTINGNILDEEGKEIADTGYVKYALSFGPNTKLKIKDISDHE</sequence>
<feature type="transmembrane region" description="Helical" evidence="1">
    <location>
        <begin position="7"/>
        <end position="27"/>
    </location>
</feature>
<dbReference type="OrthoDB" id="2450450at2"/>
<reference evidence="4 5" key="1">
    <citation type="submission" date="2019-07" db="EMBL/GenBank/DDBJ databases">
        <title>Whole genome shotgun sequence of Cerasibacillus quisquiliarum NBRC 102429.</title>
        <authorList>
            <person name="Hosoyama A."/>
            <person name="Uohara A."/>
            <person name="Ohji S."/>
            <person name="Ichikawa N."/>
        </authorList>
    </citation>
    <scope>NUCLEOTIDE SEQUENCE [LARGE SCALE GENOMIC DNA]</scope>
    <source>
        <strain evidence="4 5">NBRC 102429</strain>
    </source>
</reference>
<organism evidence="4 5">
    <name type="scientific">Cerasibacillus quisquiliarum</name>
    <dbReference type="NCBI Taxonomy" id="227865"/>
    <lineage>
        <taxon>Bacteria</taxon>
        <taxon>Bacillati</taxon>
        <taxon>Bacillota</taxon>
        <taxon>Bacilli</taxon>
        <taxon>Bacillales</taxon>
        <taxon>Bacillaceae</taxon>
        <taxon>Cerasibacillus</taxon>
    </lineage>
</organism>
<evidence type="ECO:0000313" key="5">
    <source>
        <dbReference type="Proteomes" id="UP000321491"/>
    </source>
</evidence>
<comment type="caution">
    <text evidence="4">The sequence shown here is derived from an EMBL/GenBank/DDBJ whole genome shotgun (WGS) entry which is preliminary data.</text>
</comment>
<keyword evidence="1" id="KW-0812">Transmembrane</keyword>
<dbReference type="InterPro" id="IPR057359">
    <property type="entry name" value="YfjL_N"/>
</dbReference>
<evidence type="ECO:0000313" key="4">
    <source>
        <dbReference type="EMBL" id="GEN30851.1"/>
    </source>
</evidence>
<dbReference type="Pfam" id="PF25425">
    <property type="entry name" value="YfjL_N"/>
    <property type="match status" value="1"/>
</dbReference>
<dbReference type="EMBL" id="BJXW01000011">
    <property type="protein sequence ID" value="GEN30851.1"/>
    <property type="molecule type" value="Genomic_DNA"/>
</dbReference>
<accession>A0A511UYK5</accession>
<name>A0A511UYK5_9BACI</name>
<keyword evidence="1" id="KW-0472">Membrane</keyword>
<evidence type="ECO:0000259" key="2">
    <source>
        <dbReference type="Pfam" id="PF24911"/>
    </source>
</evidence>